<dbReference type="InterPro" id="IPR035959">
    <property type="entry name" value="RutC-like_sf"/>
</dbReference>
<gene>
    <name evidence="2" type="ORF">LMF89_11195</name>
</gene>
<evidence type="ECO:0000256" key="1">
    <source>
        <dbReference type="ARBA" id="ARBA00010552"/>
    </source>
</evidence>
<comment type="caution">
    <text evidence="2">The sequence shown here is derived from an EMBL/GenBank/DDBJ whole genome shotgun (WGS) entry which is preliminary data.</text>
</comment>
<dbReference type="NCBIfam" id="TIGR00004">
    <property type="entry name" value="Rid family detoxifying hydrolase"/>
    <property type="match status" value="1"/>
</dbReference>
<sequence>MKEIIRTSKAPEAIGAYSQAVKVGDFLFASGQIPIDPQTGNLIEGGIEAQTKQVMENVKHVLQAGGSDLDNVIKTTIYILKMEDFSVVNQVYGTYFTKNLPARSCVAVASLPKEALVEIEVVGYCRQ</sequence>
<reference evidence="2" key="1">
    <citation type="submission" date="2021-11" db="EMBL/GenBank/DDBJ databases">
        <title>Description of a new species Pelosinus isolated from the bottom sediments of Lake Baikal.</title>
        <authorList>
            <person name="Zakharyuk A."/>
        </authorList>
    </citation>
    <scope>NUCLEOTIDE SEQUENCE</scope>
    <source>
        <strain evidence="2">Bkl1</strain>
    </source>
</reference>
<dbReference type="EMBL" id="JAJHJB010000013">
    <property type="protein sequence ID" value="MCC5465921.1"/>
    <property type="molecule type" value="Genomic_DNA"/>
</dbReference>
<evidence type="ECO:0000313" key="2">
    <source>
        <dbReference type="EMBL" id="MCC5465921.1"/>
    </source>
</evidence>
<dbReference type="Pfam" id="PF01042">
    <property type="entry name" value="Ribonuc_L-PSP"/>
    <property type="match status" value="1"/>
</dbReference>
<dbReference type="PANTHER" id="PTHR11803:SF39">
    <property type="entry name" value="2-IMINOBUTANOATE_2-IMINOPROPANOATE DEAMINASE"/>
    <property type="match status" value="1"/>
</dbReference>
<dbReference type="CDD" id="cd00448">
    <property type="entry name" value="YjgF_YER057c_UK114_family"/>
    <property type="match status" value="1"/>
</dbReference>
<dbReference type="PANTHER" id="PTHR11803">
    <property type="entry name" value="2-IMINOBUTANOATE/2-IMINOPROPANOATE DEAMINASE RIDA"/>
    <property type="match status" value="1"/>
</dbReference>
<dbReference type="PROSITE" id="PS01094">
    <property type="entry name" value="UPF0076"/>
    <property type="match status" value="1"/>
</dbReference>
<accession>A0ABS8HRW8</accession>
<comment type="similarity">
    <text evidence="1">Belongs to the RutC family.</text>
</comment>
<proteinExistence type="inferred from homology"/>
<dbReference type="SUPFAM" id="SSF55298">
    <property type="entry name" value="YjgF-like"/>
    <property type="match status" value="1"/>
</dbReference>
<dbReference type="InterPro" id="IPR006056">
    <property type="entry name" value="RidA"/>
</dbReference>
<dbReference type="Proteomes" id="UP001165492">
    <property type="component" value="Unassembled WGS sequence"/>
</dbReference>
<organism evidence="2 3">
    <name type="scientific">Pelosinus baikalensis</name>
    <dbReference type="NCBI Taxonomy" id="2892015"/>
    <lineage>
        <taxon>Bacteria</taxon>
        <taxon>Bacillati</taxon>
        <taxon>Bacillota</taxon>
        <taxon>Negativicutes</taxon>
        <taxon>Selenomonadales</taxon>
        <taxon>Sporomusaceae</taxon>
        <taxon>Pelosinus</taxon>
    </lineage>
</organism>
<name>A0ABS8HRW8_9FIRM</name>
<dbReference type="InterPro" id="IPR019897">
    <property type="entry name" value="RidA_CS"/>
</dbReference>
<keyword evidence="3" id="KW-1185">Reference proteome</keyword>
<protein>
    <submittedName>
        <fullName evidence="2">RidA family protein</fullName>
    </submittedName>
</protein>
<evidence type="ECO:0000313" key="3">
    <source>
        <dbReference type="Proteomes" id="UP001165492"/>
    </source>
</evidence>
<dbReference type="RefSeq" id="WP_229535128.1">
    <property type="nucleotide sequence ID" value="NZ_JAJHJB010000013.1"/>
</dbReference>
<dbReference type="InterPro" id="IPR006175">
    <property type="entry name" value="YjgF/YER057c/UK114"/>
</dbReference>
<dbReference type="Gene3D" id="3.30.1330.40">
    <property type="entry name" value="RutC-like"/>
    <property type="match status" value="1"/>
</dbReference>